<feature type="region of interest" description="Disordered" evidence="1">
    <location>
        <begin position="1"/>
        <end position="33"/>
    </location>
</feature>
<name>E9DDI8_COCPS</name>
<reference evidence="3" key="2">
    <citation type="submission" date="2010-03" db="EMBL/GenBank/DDBJ databases">
        <title>The genome sequence of Coccidioides posadasii strain Silveira.</title>
        <authorList>
            <consortium name="The Broad Institute Genome Sequencing Center for Infectious Disease"/>
            <person name="Neafsey D."/>
            <person name="Orbach M."/>
            <person name="Henn M.R."/>
            <person name="Cole G.T."/>
            <person name="Galgiani J."/>
            <person name="Gardner M.J."/>
            <person name="Kirkland T.N."/>
            <person name="Taylor J.W."/>
            <person name="Young S.K."/>
            <person name="Zeng Q."/>
            <person name="Koehrsen M."/>
            <person name="Alvarado L."/>
            <person name="Berlin A."/>
            <person name="Borenstein D."/>
            <person name="Chapman S.B."/>
            <person name="Chen Z."/>
            <person name="Engels R."/>
            <person name="Freedman E."/>
            <person name="Gellesch M."/>
            <person name="Goldberg J."/>
            <person name="Griggs A."/>
            <person name="Gujja S."/>
            <person name="Heilman E."/>
            <person name="Heiman D."/>
            <person name="Howarth C."/>
            <person name="Jen D."/>
            <person name="Larson L."/>
            <person name="Mehta T."/>
            <person name="Neiman D."/>
            <person name="Park D."/>
            <person name="Pearson M."/>
            <person name="Richards J."/>
            <person name="Roberts A."/>
            <person name="Saif S."/>
            <person name="Shea T."/>
            <person name="Shenoy N."/>
            <person name="Sisk P."/>
            <person name="Stolte C."/>
            <person name="Sykes S."/>
            <person name="Walk T."/>
            <person name="White J."/>
            <person name="Yandava C."/>
            <person name="Haas B."/>
            <person name="Nusbaum C."/>
            <person name="Birren B."/>
        </authorList>
    </citation>
    <scope>NUCLEOTIDE SEQUENCE [LARGE SCALE GENOMIC DNA]</scope>
    <source>
        <strain evidence="3">RMSCC 757 / Silveira</strain>
    </source>
</reference>
<feature type="compositionally biased region" description="Basic residues" evidence="1">
    <location>
        <begin position="61"/>
        <end position="72"/>
    </location>
</feature>
<dbReference type="VEuPathDB" id="FungiDB:CPSG_08150"/>
<dbReference type="EMBL" id="GL636500">
    <property type="protein sequence ID" value="EFW15713.1"/>
    <property type="molecule type" value="Genomic_DNA"/>
</dbReference>
<keyword evidence="3" id="KW-1185">Reference proteome</keyword>
<proteinExistence type="predicted"/>
<feature type="region of interest" description="Disordered" evidence="1">
    <location>
        <begin position="56"/>
        <end position="79"/>
    </location>
</feature>
<reference evidence="3" key="1">
    <citation type="journal article" date="2010" name="Genome Res.">
        <title>Population genomic sequencing of Coccidioides fungi reveals recent hybridization and transposon control.</title>
        <authorList>
            <person name="Neafsey D.E."/>
            <person name="Barker B.M."/>
            <person name="Sharpton T.J."/>
            <person name="Stajich J.E."/>
            <person name="Park D.J."/>
            <person name="Whiston E."/>
            <person name="Hung C.-Y."/>
            <person name="McMahan C."/>
            <person name="White J."/>
            <person name="Sykes S."/>
            <person name="Heiman D."/>
            <person name="Young S."/>
            <person name="Zeng Q."/>
            <person name="Abouelleil A."/>
            <person name="Aftuck L."/>
            <person name="Bessette D."/>
            <person name="Brown A."/>
            <person name="FitzGerald M."/>
            <person name="Lui A."/>
            <person name="Macdonald J.P."/>
            <person name="Priest M."/>
            <person name="Orbach M.J."/>
            <person name="Galgiani J.N."/>
            <person name="Kirkland T.N."/>
            <person name="Cole G.T."/>
            <person name="Birren B.W."/>
            <person name="Henn M.R."/>
            <person name="Taylor J.W."/>
            <person name="Rounsley S.D."/>
        </authorList>
    </citation>
    <scope>NUCLEOTIDE SEQUENCE [LARGE SCALE GENOMIC DNA]</scope>
    <source>
        <strain evidence="3">RMSCC 757 / Silveira</strain>
    </source>
</reference>
<dbReference type="HOGENOM" id="CLU_2605863_0_0_1"/>
<sequence length="79" mass="9312">MKASPIRFSTIAPKTRVTAATSREQLKERKEGEKRPLYVVNHSDNPERMYLVIPCREKQGRKEKKNKKRKRLGQTFLVE</sequence>
<organism evidence="3">
    <name type="scientific">Coccidioides posadasii (strain RMSCC 757 / Silveira)</name>
    <name type="common">Valley fever fungus</name>
    <dbReference type="NCBI Taxonomy" id="443226"/>
    <lineage>
        <taxon>Eukaryota</taxon>
        <taxon>Fungi</taxon>
        <taxon>Dikarya</taxon>
        <taxon>Ascomycota</taxon>
        <taxon>Pezizomycotina</taxon>
        <taxon>Eurotiomycetes</taxon>
        <taxon>Eurotiomycetidae</taxon>
        <taxon>Onygenales</taxon>
        <taxon>Onygenaceae</taxon>
        <taxon>Coccidioides</taxon>
    </lineage>
</organism>
<dbReference type="AlphaFoldDB" id="E9DDI8"/>
<protein>
    <submittedName>
        <fullName evidence="2">Uncharacterized protein</fullName>
    </submittedName>
</protein>
<evidence type="ECO:0000313" key="2">
    <source>
        <dbReference type="EMBL" id="EFW15713.1"/>
    </source>
</evidence>
<accession>E9DDI8</accession>
<feature type="compositionally biased region" description="Basic and acidic residues" evidence="1">
    <location>
        <begin position="24"/>
        <end position="33"/>
    </location>
</feature>
<dbReference type="Proteomes" id="UP000002497">
    <property type="component" value="Unassembled WGS sequence"/>
</dbReference>
<evidence type="ECO:0000256" key="1">
    <source>
        <dbReference type="SAM" id="MobiDB-lite"/>
    </source>
</evidence>
<gene>
    <name evidence="2" type="ORF">CPSG_08150</name>
</gene>
<evidence type="ECO:0000313" key="3">
    <source>
        <dbReference type="Proteomes" id="UP000002497"/>
    </source>
</evidence>